<dbReference type="InterPro" id="IPR017927">
    <property type="entry name" value="FAD-bd_FR_type"/>
</dbReference>
<protein>
    <submittedName>
        <fullName evidence="14">Stearoyl-CoA 9-desaturase electron transfer partner</fullName>
    </submittedName>
</protein>
<dbReference type="GO" id="GO:0016491">
    <property type="term" value="F:oxidoreductase activity"/>
    <property type="evidence" value="ECO:0007669"/>
    <property type="project" value="UniProtKB-KW"/>
</dbReference>
<keyword evidence="2" id="KW-0285">Flavoprotein</keyword>
<dbReference type="SUPFAM" id="SSF141673">
    <property type="entry name" value="MOSC N-terminal domain-like"/>
    <property type="match status" value="1"/>
</dbReference>
<evidence type="ECO:0000256" key="3">
    <source>
        <dbReference type="ARBA" id="ARBA00022692"/>
    </source>
</evidence>
<evidence type="ECO:0000256" key="4">
    <source>
        <dbReference type="ARBA" id="ARBA00022714"/>
    </source>
</evidence>
<comment type="cofactor">
    <cofactor evidence="1">
        <name>FAD</name>
        <dbReference type="ChEBI" id="CHEBI:57692"/>
    </cofactor>
</comment>
<dbReference type="InterPro" id="IPR001041">
    <property type="entry name" value="2Fe-2S_ferredoxin-type"/>
</dbReference>
<dbReference type="InterPro" id="IPR050415">
    <property type="entry name" value="MRET"/>
</dbReference>
<dbReference type="InterPro" id="IPR006058">
    <property type="entry name" value="2Fe2S_fd_BS"/>
</dbReference>
<dbReference type="InterPro" id="IPR039261">
    <property type="entry name" value="FNR_nucleotide-bd"/>
</dbReference>
<accession>A0A1R4B5C6</accession>
<evidence type="ECO:0000256" key="8">
    <source>
        <dbReference type="ARBA" id="ARBA00023004"/>
    </source>
</evidence>
<dbReference type="PANTHER" id="PTHR47354">
    <property type="entry name" value="NADH OXIDOREDUCTASE HCR"/>
    <property type="match status" value="1"/>
</dbReference>
<dbReference type="Gene3D" id="2.40.30.10">
    <property type="entry name" value="Translation factors"/>
    <property type="match status" value="1"/>
</dbReference>
<dbReference type="InterPro" id="IPR011037">
    <property type="entry name" value="Pyrv_Knase-like_insert_dom_sf"/>
</dbReference>
<keyword evidence="7" id="KW-0560">Oxidoreductase</keyword>
<dbReference type="InterPro" id="IPR012675">
    <property type="entry name" value="Beta-grasp_dom_sf"/>
</dbReference>
<dbReference type="RefSeq" id="WP_077314517.1">
    <property type="nucleotide sequence ID" value="NZ_AP024888.1"/>
</dbReference>
<dbReference type="Pfam" id="PF00111">
    <property type="entry name" value="Fer2"/>
    <property type="match status" value="1"/>
</dbReference>
<dbReference type="SUPFAM" id="SSF63380">
    <property type="entry name" value="Riboflavin synthase domain-like"/>
    <property type="match status" value="1"/>
</dbReference>
<dbReference type="PROSITE" id="PS51384">
    <property type="entry name" value="FAD_FR"/>
    <property type="match status" value="1"/>
</dbReference>
<proteinExistence type="inferred from homology"/>
<evidence type="ECO:0000313" key="15">
    <source>
        <dbReference type="Proteomes" id="UP000189475"/>
    </source>
</evidence>
<dbReference type="Gene3D" id="3.40.50.80">
    <property type="entry name" value="Nucleotide-binding domain of ferredoxin-NADP reductase (FNR) module"/>
    <property type="match status" value="1"/>
</dbReference>
<evidence type="ECO:0000256" key="10">
    <source>
        <dbReference type="ARBA" id="ARBA00061434"/>
    </source>
</evidence>
<evidence type="ECO:0000259" key="12">
    <source>
        <dbReference type="PROSITE" id="PS51340"/>
    </source>
</evidence>
<dbReference type="SUPFAM" id="SSF50800">
    <property type="entry name" value="PK beta-barrel domain-like"/>
    <property type="match status" value="1"/>
</dbReference>
<keyword evidence="8" id="KW-0408">Iron</keyword>
<dbReference type="STRING" id="1918946.VPAL9027_02105"/>
<evidence type="ECO:0000256" key="9">
    <source>
        <dbReference type="ARBA" id="ARBA00023014"/>
    </source>
</evidence>
<keyword evidence="15" id="KW-1185">Reference proteome</keyword>
<dbReference type="InterPro" id="IPR005302">
    <property type="entry name" value="MoCF_Sase_C"/>
</dbReference>
<evidence type="ECO:0000259" key="13">
    <source>
        <dbReference type="PROSITE" id="PS51384"/>
    </source>
</evidence>
<dbReference type="OrthoDB" id="581532at2"/>
<evidence type="ECO:0000256" key="5">
    <source>
        <dbReference type="ARBA" id="ARBA00022723"/>
    </source>
</evidence>
<dbReference type="CDD" id="cd00207">
    <property type="entry name" value="fer2"/>
    <property type="match status" value="1"/>
</dbReference>
<dbReference type="GO" id="GO:0030151">
    <property type="term" value="F:molybdenum ion binding"/>
    <property type="evidence" value="ECO:0007669"/>
    <property type="project" value="InterPro"/>
</dbReference>
<keyword evidence="3" id="KW-0472">Membrane</keyword>
<dbReference type="Proteomes" id="UP000189475">
    <property type="component" value="Unassembled WGS sequence"/>
</dbReference>
<dbReference type="SUPFAM" id="SSF52343">
    <property type="entry name" value="Ferredoxin reductase-like, C-terminal NADP-linked domain"/>
    <property type="match status" value="1"/>
</dbReference>
<keyword evidence="6" id="KW-0274">FAD</keyword>
<feature type="domain" description="MOSC" evidence="12">
    <location>
        <begin position="115"/>
        <end position="266"/>
    </location>
</feature>
<organism evidence="14 15">
    <name type="scientific">Vibrio palustris</name>
    <dbReference type="NCBI Taxonomy" id="1918946"/>
    <lineage>
        <taxon>Bacteria</taxon>
        <taxon>Pseudomonadati</taxon>
        <taxon>Pseudomonadota</taxon>
        <taxon>Gammaproteobacteria</taxon>
        <taxon>Vibrionales</taxon>
        <taxon>Vibrionaceae</taxon>
        <taxon>Vibrio</taxon>
    </lineage>
</organism>
<dbReference type="Gene3D" id="3.10.20.30">
    <property type="match status" value="1"/>
</dbReference>
<feature type="domain" description="2Fe-2S ferredoxin-type" evidence="11">
    <location>
        <begin position="525"/>
        <end position="610"/>
    </location>
</feature>
<name>A0A1R4B5C6_9VIBR</name>
<dbReference type="InterPro" id="IPR008333">
    <property type="entry name" value="Cbr1-like_FAD-bd_dom"/>
</dbReference>
<dbReference type="Pfam" id="PF03476">
    <property type="entry name" value="MOSC_N"/>
    <property type="match status" value="1"/>
</dbReference>
<dbReference type="InterPro" id="IPR001433">
    <property type="entry name" value="OxRdtase_FAD/NAD-bd"/>
</dbReference>
<sequence length="610" mass="68043">MPTNKLSHINVFPVKSVGGITMSQAWVEKQGLSFDRRFMLAYPDGGMLTARRHPQMVTVRSALLPDGLLFSAPNLVARPLTIRYQELDYNEVSTNVWKDTFTAYSTNEQANQWFSEVLGQPVQLLFTGEQSQRFRQKIGHNVSFADGYPLLVISQGSLDELNRRSSDIHDMTQFRTNLVVAGTTPFIEDSWKRIRIGDVEFLSVKPCERCVMTTVDTKNGQFRASKEPLKTLLSFRENANGGVDFGQNLVALNEGMISLDDEIEVLEYHEPMSYADHNIGKHKMTCVARETMAQDFVTFWLQPKSGKTFHYHPGQSLPIELHIDGKTVTRHYSLSSSPTRPERLAISVKRVEGGRVSNWLMDHLHVGDTLVAGEPEGSFHLPKDASLTQPLLLLSAGSGVTPMLSIVRYLADRNQLNDVVFFHQCRSKADIPCFDELGELNQLHPGLTVQLCLTQPDADWHGLKGRLSLSHIKPIHYLTKRQVYVCGPEGFMQKAHHLLVKKGLPESAYHQESFGVVKKVAEPFQELTLTINQQQISGNNQQTLLDQAEGAGLFLDYSCRAGTCGACLVHVKSGEVAQPEAPALSEEERQQGMALACCCVPKTDVIVVAE</sequence>
<evidence type="ECO:0000313" key="14">
    <source>
        <dbReference type="EMBL" id="SJL84124.1"/>
    </source>
</evidence>
<dbReference type="GO" id="GO:0051537">
    <property type="term" value="F:2 iron, 2 sulfur cluster binding"/>
    <property type="evidence" value="ECO:0007669"/>
    <property type="project" value="UniProtKB-KW"/>
</dbReference>
<dbReference type="InterPro" id="IPR036010">
    <property type="entry name" value="2Fe-2S_ferredoxin-like_sf"/>
</dbReference>
<keyword evidence="4" id="KW-0001">2Fe-2S</keyword>
<dbReference type="PROSITE" id="PS51340">
    <property type="entry name" value="MOSC"/>
    <property type="match status" value="1"/>
</dbReference>
<dbReference type="PANTHER" id="PTHR47354:SF6">
    <property type="entry name" value="NADH OXIDOREDUCTASE HCR"/>
    <property type="match status" value="1"/>
</dbReference>
<evidence type="ECO:0000256" key="6">
    <source>
        <dbReference type="ARBA" id="ARBA00022827"/>
    </source>
</evidence>
<dbReference type="AlphaFoldDB" id="A0A1R4B5C6"/>
<dbReference type="Pfam" id="PF00175">
    <property type="entry name" value="NAD_binding_1"/>
    <property type="match status" value="1"/>
</dbReference>
<evidence type="ECO:0000256" key="7">
    <source>
        <dbReference type="ARBA" id="ARBA00023002"/>
    </source>
</evidence>
<dbReference type="GO" id="GO:0030170">
    <property type="term" value="F:pyridoxal phosphate binding"/>
    <property type="evidence" value="ECO:0007669"/>
    <property type="project" value="InterPro"/>
</dbReference>
<keyword evidence="3" id="KW-0812">Transmembrane</keyword>
<dbReference type="EMBL" id="FUFT01000005">
    <property type="protein sequence ID" value="SJL84124.1"/>
    <property type="molecule type" value="Genomic_DNA"/>
</dbReference>
<dbReference type="PROSITE" id="PS00197">
    <property type="entry name" value="2FE2S_FER_1"/>
    <property type="match status" value="1"/>
</dbReference>
<dbReference type="Pfam" id="PF03473">
    <property type="entry name" value="MOSC"/>
    <property type="match status" value="1"/>
</dbReference>
<gene>
    <name evidence="14" type="ORF">VPAL9027_02105</name>
</gene>
<feature type="domain" description="FAD-binding FR-type" evidence="13">
    <location>
        <begin position="279"/>
        <end position="382"/>
    </location>
</feature>
<keyword evidence="5" id="KW-0479">Metal-binding</keyword>
<dbReference type="PROSITE" id="PS51085">
    <property type="entry name" value="2FE2S_FER_2"/>
    <property type="match status" value="1"/>
</dbReference>
<dbReference type="Pfam" id="PF00970">
    <property type="entry name" value="FAD_binding_6"/>
    <property type="match status" value="1"/>
</dbReference>
<evidence type="ECO:0000259" key="11">
    <source>
        <dbReference type="PROSITE" id="PS51085"/>
    </source>
</evidence>
<dbReference type="InterPro" id="IPR005303">
    <property type="entry name" value="MOCOS_middle"/>
</dbReference>
<keyword evidence="9" id="KW-0411">Iron-sulfur</keyword>
<dbReference type="PRINTS" id="PR00410">
    <property type="entry name" value="PHEHYDRXLASE"/>
</dbReference>
<comment type="similarity">
    <text evidence="10">In the N-terminal section; belongs to the FAD-binding oxidoreductase type 6 family.</text>
</comment>
<reference evidence="14 15" key="1">
    <citation type="submission" date="2017-02" db="EMBL/GenBank/DDBJ databases">
        <authorList>
            <person name="Peterson S.W."/>
        </authorList>
    </citation>
    <scope>NUCLEOTIDE SEQUENCE [LARGE SCALE GENOMIC DNA]</scope>
    <source>
        <strain evidence="14 15">CECT 9027</strain>
    </source>
</reference>
<dbReference type="CDD" id="cd06215">
    <property type="entry name" value="FNR_iron_sulfur_binding_1"/>
    <property type="match status" value="1"/>
</dbReference>
<dbReference type="SUPFAM" id="SSF54292">
    <property type="entry name" value="2Fe-2S ferredoxin-like"/>
    <property type="match status" value="1"/>
</dbReference>
<evidence type="ECO:0000256" key="2">
    <source>
        <dbReference type="ARBA" id="ARBA00022630"/>
    </source>
</evidence>
<evidence type="ECO:0000256" key="1">
    <source>
        <dbReference type="ARBA" id="ARBA00001974"/>
    </source>
</evidence>
<dbReference type="InterPro" id="IPR017938">
    <property type="entry name" value="Riboflavin_synthase-like_b-brl"/>
</dbReference>